<evidence type="ECO:0000259" key="2">
    <source>
        <dbReference type="Pfam" id="PF25823"/>
    </source>
</evidence>
<feature type="region of interest" description="Disordered" evidence="1">
    <location>
        <begin position="867"/>
        <end position="890"/>
    </location>
</feature>
<name>A0A9P7ED52_9AGAM</name>
<accession>A0A9P7ED52</accession>
<feature type="region of interest" description="Disordered" evidence="1">
    <location>
        <begin position="353"/>
        <end position="452"/>
    </location>
</feature>
<evidence type="ECO:0000313" key="4">
    <source>
        <dbReference type="Proteomes" id="UP000807769"/>
    </source>
</evidence>
<dbReference type="PANTHER" id="PTHR39147:SF1">
    <property type="entry name" value="PROTEIN SPT21"/>
    <property type="match status" value="1"/>
</dbReference>
<dbReference type="Pfam" id="PF25823">
    <property type="entry name" value="Ams2-SPT21_N"/>
    <property type="match status" value="1"/>
</dbReference>
<feature type="region of interest" description="Disordered" evidence="1">
    <location>
        <begin position="161"/>
        <end position="243"/>
    </location>
</feature>
<dbReference type="Proteomes" id="UP000807769">
    <property type="component" value="Unassembled WGS sequence"/>
</dbReference>
<feature type="compositionally biased region" description="Low complexity" evidence="1">
    <location>
        <begin position="462"/>
        <end position="478"/>
    </location>
</feature>
<dbReference type="GeneID" id="64623389"/>
<feature type="region of interest" description="Disordered" evidence="1">
    <location>
        <begin position="462"/>
        <end position="481"/>
    </location>
</feature>
<organism evidence="3 4">
    <name type="scientific">Suillus subaureus</name>
    <dbReference type="NCBI Taxonomy" id="48587"/>
    <lineage>
        <taxon>Eukaryota</taxon>
        <taxon>Fungi</taxon>
        <taxon>Dikarya</taxon>
        <taxon>Basidiomycota</taxon>
        <taxon>Agaricomycotina</taxon>
        <taxon>Agaricomycetes</taxon>
        <taxon>Agaricomycetidae</taxon>
        <taxon>Boletales</taxon>
        <taxon>Suillineae</taxon>
        <taxon>Suillaceae</taxon>
        <taxon>Suillus</taxon>
    </lineage>
</organism>
<feature type="compositionally biased region" description="Polar residues" evidence="1">
    <location>
        <begin position="185"/>
        <end position="198"/>
    </location>
</feature>
<dbReference type="InterPro" id="IPR057725">
    <property type="entry name" value="Ams2-SPT21_N"/>
</dbReference>
<feature type="region of interest" description="Disordered" evidence="1">
    <location>
        <begin position="605"/>
        <end position="686"/>
    </location>
</feature>
<dbReference type="PANTHER" id="PTHR39147">
    <property type="entry name" value="PROTEIN SPT21"/>
    <property type="match status" value="1"/>
</dbReference>
<feature type="compositionally biased region" description="Low complexity" evidence="1">
    <location>
        <begin position="874"/>
        <end position="886"/>
    </location>
</feature>
<proteinExistence type="predicted"/>
<feature type="compositionally biased region" description="Low complexity" evidence="1">
    <location>
        <begin position="605"/>
        <end position="614"/>
    </location>
</feature>
<feature type="domain" description="Ams2/SPT21 N-terminal" evidence="2">
    <location>
        <begin position="2"/>
        <end position="81"/>
    </location>
</feature>
<evidence type="ECO:0000256" key="1">
    <source>
        <dbReference type="SAM" id="MobiDB-lite"/>
    </source>
</evidence>
<dbReference type="RefSeq" id="XP_041194101.1">
    <property type="nucleotide sequence ID" value="XM_041329372.1"/>
</dbReference>
<dbReference type="InterPro" id="IPR042403">
    <property type="entry name" value="Spt21/Ams2"/>
</dbReference>
<dbReference type="EMBL" id="JABBWG010000012">
    <property type="protein sequence ID" value="KAG1818041.1"/>
    <property type="molecule type" value="Genomic_DNA"/>
</dbReference>
<evidence type="ECO:0000313" key="3">
    <source>
        <dbReference type="EMBL" id="KAG1818041.1"/>
    </source>
</evidence>
<protein>
    <recommendedName>
        <fullName evidence="2">Ams2/SPT21 N-terminal domain-containing protein</fullName>
    </recommendedName>
</protein>
<reference evidence="3" key="1">
    <citation type="journal article" date="2020" name="New Phytol.">
        <title>Comparative genomics reveals dynamic genome evolution in host specialist ectomycorrhizal fungi.</title>
        <authorList>
            <person name="Lofgren L.A."/>
            <person name="Nguyen N.H."/>
            <person name="Vilgalys R."/>
            <person name="Ruytinx J."/>
            <person name="Liao H.L."/>
            <person name="Branco S."/>
            <person name="Kuo A."/>
            <person name="LaButti K."/>
            <person name="Lipzen A."/>
            <person name="Andreopoulos W."/>
            <person name="Pangilinan J."/>
            <person name="Riley R."/>
            <person name="Hundley H."/>
            <person name="Na H."/>
            <person name="Barry K."/>
            <person name="Grigoriev I.V."/>
            <person name="Stajich J.E."/>
            <person name="Kennedy P.G."/>
        </authorList>
    </citation>
    <scope>NUCLEOTIDE SEQUENCE</scope>
    <source>
        <strain evidence="3">MN1</strain>
    </source>
</reference>
<comment type="caution">
    <text evidence="3">The sequence shown here is derived from an EMBL/GenBank/DDBJ whole genome shotgun (WGS) entry which is preliminary data.</text>
</comment>
<feature type="region of interest" description="Disordered" evidence="1">
    <location>
        <begin position="535"/>
        <end position="568"/>
    </location>
</feature>
<sequence>MSMRQLPLRVLYTVNSSPQYILARSPSAVQVTLCPSPSAANAQYGLTPLKACLNAICNSSPELLMDDSRDFSIYVLDPLESQSMPAPVDFSQSSAASASVSRAAQPRGVAVALGLMSWALTADESDGVTVTGTITTLGTGLDALEVVFALRETKHIQKSHLSDALKSWSQPPQTSRPNKLITPAEPTNSETPPSSQEQGKPLTRSVDFPEVYIGPPKRGRGRPEGTKKKSKQSKTQKPHVWPAAPPFICAPLVRPQQQEPEAAPAHTPTSLLTLLSALSSGRDNTALLAALSTVDSTPLGSEPSPALLNALRDLLVAQSQNQQQPSHALQPVSRNNQDDDIVILEKEHVDPTAFRRRVEREDSSNLATTTADESETTPLRQRRAHIPSGGKENTRSSPVTRKRRLSDFMAEQENNKARRKRTHARPESGRTSGSSGVPQPIIPPGHHRTVRSDFDSSVSSEMATSSSLFRPKSSPSRPMCRSVSESQSSFVIPHSAQAAVKPVKNFIVPEWARTSTATRPKLSKEAEERIALMEQEKKEKRAGRRSQKPGCWQQGARAPTDLSSEDGYISSTTVQVPAKEATIPRLQSALSLSLPVFASNVSISPPLSPSSPASKTPPVPSTPPRKTSVLRATPRSLGPDGASPLFSPTPKLFWGSTGKTPHFPSHPRTPSRTSKKPIFSPIHLRTPSMKMSPLRLGLRPRSSLEWANKLVEKPVDREEEDLLGRELDDALQGLDVPAVRQQDTADAIETSEDNITLPLSPLPPSSPLPPTSPLLFPSTDDPMEEFIDSDAFFSDSDGILGDASELPPSSISDWFSSDDDGGVDMGELLTLDGSSGLDLEGPFSPNAFADMDFTEFWESLKPLLQASAGGEGETTVSTDSGVTTDGVDMDPGKLAQEVQVLFSGCLM</sequence>
<dbReference type="OrthoDB" id="3199820at2759"/>
<feature type="compositionally biased region" description="Basic residues" evidence="1">
    <location>
        <begin position="228"/>
        <end position="237"/>
    </location>
</feature>
<gene>
    <name evidence="3" type="ORF">BJ212DRAFT_122047</name>
</gene>
<feature type="compositionally biased region" description="Polar residues" evidence="1">
    <location>
        <begin position="167"/>
        <end position="177"/>
    </location>
</feature>
<dbReference type="AlphaFoldDB" id="A0A9P7ED52"/>
<feature type="compositionally biased region" description="Polar residues" evidence="1">
    <location>
        <begin position="364"/>
        <end position="379"/>
    </location>
</feature>
<keyword evidence="4" id="KW-1185">Reference proteome</keyword>